<evidence type="ECO:0000313" key="2">
    <source>
        <dbReference type="Proteomes" id="UP001597024"/>
    </source>
</evidence>
<accession>A0ABW3E8B2</accession>
<keyword evidence="1" id="KW-0328">Glycosyltransferase</keyword>
<sequence>ALRRHEPAGIVVAVPTAPESALLELRELADQVICASTPPLFAAVGFSYRDFEQTTDEEVRDLLRAAAARRVRA</sequence>
<dbReference type="Gene3D" id="3.40.50.2020">
    <property type="match status" value="1"/>
</dbReference>
<comment type="caution">
    <text evidence="1">The sequence shown here is derived from an EMBL/GenBank/DDBJ whole genome shotgun (WGS) entry which is preliminary data.</text>
</comment>
<protein>
    <submittedName>
        <fullName evidence="1">Phosphoribosyltransferase</fullName>
    </submittedName>
</protein>
<dbReference type="InterPro" id="IPR029057">
    <property type="entry name" value="PRTase-like"/>
</dbReference>
<organism evidence="1 2">
    <name type="scientific">Streptosporangium algeriense</name>
    <dbReference type="NCBI Taxonomy" id="1682748"/>
    <lineage>
        <taxon>Bacteria</taxon>
        <taxon>Bacillati</taxon>
        <taxon>Actinomycetota</taxon>
        <taxon>Actinomycetes</taxon>
        <taxon>Streptosporangiales</taxon>
        <taxon>Streptosporangiaceae</taxon>
        <taxon>Streptosporangium</taxon>
    </lineage>
</organism>
<name>A0ABW3E8B2_9ACTN</name>
<reference evidence="2" key="1">
    <citation type="journal article" date="2019" name="Int. J. Syst. Evol. Microbiol.">
        <title>The Global Catalogue of Microorganisms (GCM) 10K type strain sequencing project: providing services to taxonomists for standard genome sequencing and annotation.</title>
        <authorList>
            <consortium name="The Broad Institute Genomics Platform"/>
            <consortium name="The Broad Institute Genome Sequencing Center for Infectious Disease"/>
            <person name="Wu L."/>
            <person name="Ma J."/>
        </authorList>
    </citation>
    <scope>NUCLEOTIDE SEQUENCE [LARGE SCALE GENOMIC DNA]</scope>
    <source>
        <strain evidence="2">CCUG 62974</strain>
    </source>
</reference>
<dbReference type="SUPFAM" id="SSF53271">
    <property type="entry name" value="PRTase-like"/>
    <property type="match status" value="1"/>
</dbReference>
<gene>
    <name evidence="1" type="ORF">ACFQ08_44150</name>
</gene>
<keyword evidence="1" id="KW-0808">Transferase</keyword>
<dbReference type="EMBL" id="JBHTHX010003307">
    <property type="protein sequence ID" value="MFD0891586.1"/>
    <property type="molecule type" value="Genomic_DNA"/>
</dbReference>
<feature type="non-terminal residue" evidence="1">
    <location>
        <position position="1"/>
    </location>
</feature>
<proteinExistence type="predicted"/>
<evidence type="ECO:0000313" key="1">
    <source>
        <dbReference type="EMBL" id="MFD0891586.1"/>
    </source>
</evidence>
<dbReference type="GO" id="GO:0016757">
    <property type="term" value="F:glycosyltransferase activity"/>
    <property type="evidence" value="ECO:0007669"/>
    <property type="project" value="UniProtKB-KW"/>
</dbReference>
<dbReference type="Proteomes" id="UP001597024">
    <property type="component" value="Unassembled WGS sequence"/>
</dbReference>
<keyword evidence="2" id="KW-1185">Reference proteome</keyword>